<dbReference type="GO" id="GO:0008270">
    <property type="term" value="F:zinc ion binding"/>
    <property type="evidence" value="ECO:0007669"/>
    <property type="project" value="TreeGrafter"/>
</dbReference>
<dbReference type="SUPFAM" id="SSF46785">
    <property type="entry name" value="Winged helix' DNA-binding domain"/>
    <property type="match status" value="1"/>
</dbReference>
<keyword evidence="4" id="KW-0805">Transcription regulation</keyword>
<evidence type="ECO:0000256" key="8">
    <source>
        <dbReference type="PIRSR" id="PIRSR602481-2"/>
    </source>
</evidence>
<keyword evidence="8" id="KW-0408">Iron</keyword>
<dbReference type="OrthoDB" id="9801127at2"/>
<dbReference type="InterPro" id="IPR036388">
    <property type="entry name" value="WH-like_DNA-bd_sf"/>
</dbReference>
<dbReference type="Pfam" id="PF01475">
    <property type="entry name" value="FUR"/>
    <property type="match status" value="1"/>
</dbReference>
<evidence type="ECO:0000256" key="7">
    <source>
        <dbReference type="PIRSR" id="PIRSR602481-1"/>
    </source>
</evidence>
<organism evidence="9 10">
    <name type="scientific">Acetobacter cibinongensis</name>
    <dbReference type="NCBI Taxonomy" id="146475"/>
    <lineage>
        <taxon>Bacteria</taxon>
        <taxon>Pseudomonadati</taxon>
        <taxon>Pseudomonadota</taxon>
        <taxon>Alphaproteobacteria</taxon>
        <taxon>Acetobacterales</taxon>
        <taxon>Acetobacteraceae</taxon>
        <taxon>Acetobacter</taxon>
    </lineage>
</organism>
<dbReference type="Proteomes" id="UP000196086">
    <property type="component" value="Unassembled WGS sequence"/>
</dbReference>
<dbReference type="PANTHER" id="PTHR33202">
    <property type="entry name" value="ZINC UPTAKE REGULATION PROTEIN"/>
    <property type="match status" value="1"/>
</dbReference>
<dbReference type="GO" id="GO:0045892">
    <property type="term" value="P:negative regulation of DNA-templated transcription"/>
    <property type="evidence" value="ECO:0007669"/>
    <property type="project" value="TreeGrafter"/>
</dbReference>
<dbReference type="Gene3D" id="1.10.10.10">
    <property type="entry name" value="Winged helix-like DNA-binding domain superfamily/Winged helix DNA-binding domain"/>
    <property type="match status" value="1"/>
</dbReference>
<evidence type="ECO:0000256" key="2">
    <source>
        <dbReference type="ARBA" id="ARBA00022491"/>
    </source>
</evidence>
<dbReference type="GO" id="GO:0000976">
    <property type="term" value="F:transcription cis-regulatory region binding"/>
    <property type="evidence" value="ECO:0007669"/>
    <property type="project" value="TreeGrafter"/>
</dbReference>
<name>A0A1Z5YWS5_9PROT</name>
<evidence type="ECO:0000256" key="5">
    <source>
        <dbReference type="ARBA" id="ARBA00023125"/>
    </source>
</evidence>
<feature type="binding site" evidence="7">
    <location>
        <position position="175"/>
    </location>
    <ligand>
        <name>Zn(2+)</name>
        <dbReference type="ChEBI" id="CHEBI:29105"/>
    </ligand>
</feature>
<dbReference type="GO" id="GO:0005829">
    <property type="term" value="C:cytosol"/>
    <property type="evidence" value="ECO:0007669"/>
    <property type="project" value="TreeGrafter"/>
</dbReference>
<evidence type="ECO:0000313" key="9">
    <source>
        <dbReference type="EMBL" id="OUJ03625.1"/>
    </source>
</evidence>
<protein>
    <submittedName>
        <fullName evidence="9">Fur family transcriptional regulator</fullName>
    </submittedName>
</protein>
<evidence type="ECO:0000256" key="3">
    <source>
        <dbReference type="ARBA" id="ARBA00022833"/>
    </source>
</evidence>
<reference evidence="9 10" key="1">
    <citation type="submission" date="2014-06" db="EMBL/GenBank/DDBJ databases">
        <authorList>
            <person name="Ju J."/>
            <person name="Zhang J."/>
        </authorList>
    </citation>
    <scope>NUCLEOTIDE SEQUENCE [LARGE SCALE GENOMIC DNA]</scope>
    <source>
        <strain evidence="9 10">DsW_47</strain>
    </source>
</reference>
<dbReference type="GO" id="GO:0003700">
    <property type="term" value="F:DNA-binding transcription factor activity"/>
    <property type="evidence" value="ECO:0007669"/>
    <property type="project" value="InterPro"/>
</dbReference>
<dbReference type="CDD" id="cd07153">
    <property type="entry name" value="Fur_like"/>
    <property type="match status" value="1"/>
</dbReference>
<sequence>MKNSSHTSPIFTDALTPAMQQLLDRATAVCAEHGARMTPQRREILGLILSAQTPVGAYDLLERIKAPDRKPAPPTVYRALDFLLEQGLIHRIERLSAFVPCTHLLHDQQTPECTHNHDHDSMCLHTAQFLICRNCRSVTEITTPKVLESVRQACRDEGFVVKSTSIEIEGLCASCAAGTPQQAPHASHS</sequence>
<evidence type="ECO:0000256" key="4">
    <source>
        <dbReference type="ARBA" id="ARBA00023015"/>
    </source>
</evidence>
<feature type="binding site" evidence="8">
    <location>
        <position position="120"/>
    </location>
    <ligand>
        <name>Fe cation</name>
        <dbReference type="ChEBI" id="CHEBI:24875"/>
    </ligand>
</feature>
<dbReference type="InterPro" id="IPR036390">
    <property type="entry name" value="WH_DNA-bd_sf"/>
</dbReference>
<keyword evidence="3 7" id="KW-0862">Zinc</keyword>
<keyword evidence="2" id="KW-0678">Repressor</keyword>
<dbReference type="PANTHER" id="PTHR33202:SF6">
    <property type="entry name" value="ZINC UPTAKE REGULATION PROTEIN"/>
    <property type="match status" value="1"/>
</dbReference>
<dbReference type="InterPro" id="IPR002481">
    <property type="entry name" value="FUR"/>
</dbReference>
<evidence type="ECO:0000256" key="1">
    <source>
        <dbReference type="ARBA" id="ARBA00007957"/>
    </source>
</evidence>
<accession>A0A1Z5YWS5</accession>
<keyword evidence="7" id="KW-0479">Metal-binding</keyword>
<dbReference type="Gene3D" id="3.30.1490.190">
    <property type="match status" value="1"/>
</dbReference>
<dbReference type="EMBL" id="JOMQ01000011">
    <property type="protein sequence ID" value="OUJ03625.1"/>
    <property type="molecule type" value="Genomic_DNA"/>
</dbReference>
<dbReference type="GO" id="GO:1900376">
    <property type="term" value="P:regulation of secondary metabolite biosynthetic process"/>
    <property type="evidence" value="ECO:0007669"/>
    <property type="project" value="TreeGrafter"/>
</dbReference>
<feature type="binding site" evidence="7">
    <location>
        <position position="135"/>
    </location>
    <ligand>
        <name>Zn(2+)</name>
        <dbReference type="ChEBI" id="CHEBI:29105"/>
    </ligand>
</feature>
<proteinExistence type="inferred from homology"/>
<keyword evidence="6" id="KW-0804">Transcription</keyword>
<comment type="cofactor">
    <cofactor evidence="8">
        <name>Mn(2+)</name>
        <dbReference type="ChEBI" id="CHEBI:29035"/>
    </cofactor>
    <cofactor evidence="8">
        <name>Fe(2+)</name>
        <dbReference type="ChEBI" id="CHEBI:29033"/>
    </cofactor>
    <text evidence="8">Binds 1 Mn(2+) or Fe(2+) ion per subunit.</text>
</comment>
<evidence type="ECO:0000313" key="10">
    <source>
        <dbReference type="Proteomes" id="UP000196086"/>
    </source>
</evidence>
<evidence type="ECO:0000256" key="6">
    <source>
        <dbReference type="ARBA" id="ARBA00023163"/>
    </source>
</evidence>
<feature type="binding site" evidence="7">
    <location>
        <position position="132"/>
    </location>
    <ligand>
        <name>Zn(2+)</name>
        <dbReference type="ChEBI" id="CHEBI:29105"/>
    </ligand>
</feature>
<dbReference type="RefSeq" id="WP_086650635.1">
    <property type="nucleotide sequence ID" value="NZ_JOMQ01000011.1"/>
</dbReference>
<dbReference type="InterPro" id="IPR043135">
    <property type="entry name" value="Fur_C"/>
</dbReference>
<comment type="similarity">
    <text evidence="1">Belongs to the Fur family.</text>
</comment>
<dbReference type="AlphaFoldDB" id="A0A1Z5YWS5"/>
<keyword evidence="5" id="KW-0238">DNA-binding</keyword>
<comment type="caution">
    <text evidence="9">The sequence shown here is derived from an EMBL/GenBank/DDBJ whole genome shotgun (WGS) entry which is preliminary data.</text>
</comment>
<feature type="binding site" evidence="7">
    <location>
        <position position="172"/>
    </location>
    <ligand>
        <name>Zn(2+)</name>
        <dbReference type="ChEBI" id="CHEBI:29105"/>
    </ligand>
</feature>
<gene>
    <name evidence="9" type="ORF">HK14_01470</name>
</gene>
<comment type="cofactor">
    <cofactor evidence="7">
        <name>Zn(2+)</name>
        <dbReference type="ChEBI" id="CHEBI:29105"/>
    </cofactor>
    <text evidence="7">Binds 1 zinc ion per subunit.</text>
</comment>